<dbReference type="AlphaFoldDB" id="A0A9N8K7D1"/>
<reference evidence="2" key="1">
    <citation type="submission" date="2020-06" db="EMBL/GenBank/DDBJ databases">
        <authorList>
            <person name="Onetto C."/>
        </authorList>
    </citation>
    <scope>NUCLEOTIDE SEQUENCE</scope>
</reference>
<organism evidence="2 3">
    <name type="scientific">Aureobasidium mustum</name>
    <dbReference type="NCBI Taxonomy" id="2773714"/>
    <lineage>
        <taxon>Eukaryota</taxon>
        <taxon>Fungi</taxon>
        <taxon>Dikarya</taxon>
        <taxon>Ascomycota</taxon>
        <taxon>Pezizomycotina</taxon>
        <taxon>Dothideomycetes</taxon>
        <taxon>Dothideomycetidae</taxon>
        <taxon>Dothideales</taxon>
        <taxon>Saccotheciaceae</taxon>
        <taxon>Aureobasidium</taxon>
    </lineage>
</organism>
<dbReference type="EMBL" id="CAIJEO010000009">
    <property type="protein sequence ID" value="CAD0098535.1"/>
    <property type="molecule type" value="Genomic_DNA"/>
</dbReference>
<feature type="coiled-coil region" evidence="1">
    <location>
        <begin position="76"/>
        <end position="117"/>
    </location>
</feature>
<name>A0A9N8K7D1_9PEZI</name>
<dbReference type="OrthoDB" id="5324651at2759"/>
<protein>
    <submittedName>
        <fullName evidence="2">Uncharacterized protein</fullName>
    </submittedName>
</protein>
<proteinExistence type="predicted"/>
<keyword evidence="3" id="KW-1185">Reference proteome</keyword>
<accession>A0A9N8K7D1</accession>
<comment type="caution">
    <text evidence="2">The sequence shown here is derived from an EMBL/GenBank/DDBJ whole genome shotgun (WGS) entry which is preliminary data.</text>
</comment>
<evidence type="ECO:0000313" key="3">
    <source>
        <dbReference type="Proteomes" id="UP000714618"/>
    </source>
</evidence>
<sequence length="274" mass="30507">MNLLSTLGVFHAEVLSGPRGSQSLQALNKSMIALRNKAVHRIRVEIHALRFWALSAVRLAKLLEDHEAAKQFSSLVSALEVEHDRMKVEKSKAEESLLATVKELTAKRAELDRVEREAMTAYEAAHKQLPARTSELGMSIDANIPLDYGFGLESKETSSAKPTSGVLTGSRVGSVLEQPSRPTLGADLTFLPERSSTTSSQQQPTFVYYHPIQELPHRIFSKKPHIPHLTRKVELTPTSKQYPSHFPLQILDHSVTFALRKTRKTGELDLVITS</sequence>
<keyword evidence="1" id="KW-0175">Coiled coil</keyword>
<evidence type="ECO:0000256" key="1">
    <source>
        <dbReference type="SAM" id="Coils"/>
    </source>
</evidence>
<gene>
    <name evidence="2" type="ORF">AWRI4233_LOCUS7359</name>
</gene>
<dbReference type="Proteomes" id="UP000714618">
    <property type="component" value="Unassembled WGS sequence"/>
</dbReference>
<evidence type="ECO:0000313" key="2">
    <source>
        <dbReference type="EMBL" id="CAD0098535.1"/>
    </source>
</evidence>